<protein>
    <submittedName>
        <fullName evidence="1">Uncharacterized protein</fullName>
    </submittedName>
</protein>
<sequence>NPFNELASIPNSLIQHQLFASGRKQTSHIHRSSERLRPAVWLFGHSPLPKPTQSSELLGYLIPNALSLHTWYATQWPHSLPVIRTIVVSGLRIHTA</sequence>
<evidence type="ECO:0000313" key="2">
    <source>
        <dbReference type="Proteomes" id="UP000054477"/>
    </source>
</evidence>
<keyword evidence="2" id="KW-1185">Reference proteome</keyword>
<evidence type="ECO:0000313" key="1">
    <source>
        <dbReference type="EMBL" id="KIK06276.1"/>
    </source>
</evidence>
<organism evidence="1 2">
    <name type="scientific">Laccaria amethystina LaAM-08-1</name>
    <dbReference type="NCBI Taxonomy" id="1095629"/>
    <lineage>
        <taxon>Eukaryota</taxon>
        <taxon>Fungi</taxon>
        <taxon>Dikarya</taxon>
        <taxon>Basidiomycota</taxon>
        <taxon>Agaricomycotina</taxon>
        <taxon>Agaricomycetes</taxon>
        <taxon>Agaricomycetidae</taxon>
        <taxon>Agaricales</taxon>
        <taxon>Agaricineae</taxon>
        <taxon>Hydnangiaceae</taxon>
        <taxon>Laccaria</taxon>
    </lineage>
</organism>
<dbReference type="OrthoDB" id="3102180at2759"/>
<accession>A0A0C9XME7</accession>
<dbReference type="HOGENOM" id="CLU_171508_0_0_1"/>
<reference evidence="1 2" key="1">
    <citation type="submission" date="2014-04" db="EMBL/GenBank/DDBJ databases">
        <authorList>
            <consortium name="DOE Joint Genome Institute"/>
            <person name="Kuo A."/>
            <person name="Kohler A."/>
            <person name="Nagy L.G."/>
            <person name="Floudas D."/>
            <person name="Copeland A."/>
            <person name="Barry K.W."/>
            <person name="Cichocki N."/>
            <person name="Veneault-Fourrey C."/>
            <person name="LaButti K."/>
            <person name="Lindquist E.A."/>
            <person name="Lipzen A."/>
            <person name="Lundell T."/>
            <person name="Morin E."/>
            <person name="Murat C."/>
            <person name="Sun H."/>
            <person name="Tunlid A."/>
            <person name="Henrissat B."/>
            <person name="Grigoriev I.V."/>
            <person name="Hibbett D.S."/>
            <person name="Martin F."/>
            <person name="Nordberg H.P."/>
            <person name="Cantor M.N."/>
            <person name="Hua S.X."/>
        </authorList>
    </citation>
    <scope>NUCLEOTIDE SEQUENCE [LARGE SCALE GENOMIC DNA]</scope>
    <source>
        <strain evidence="1 2">LaAM-08-1</strain>
    </source>
</reference>
<name>A0A0C9XME7_9AGAR</name>
<reference evidence="2" key="2">
    <citation type="submission" date="2015-01" db="EMBL/GenBank/DDBJ databases">
        <title>Evolutionary Origins and Diversification of the Mycorrhizal Mutualists.</title>
        <authorList>
            <consortium name="DOE Joint Genome Institute"/>
            <consortium name="Mycorrhizal Genomics Consortium"/>
            <person name="Kohler A."/>
            <person name="Kuo A."/>
            <person name="Nagy L.G."/>
            <person name="Floudas D."/>
            <person name="Copeland A."/>
            <person name="Barry K.W."/>
            <person name="Cichocki N."/>
            <person name="Veneault-Fourrey C."/>
            <person name="LaButti K."/>
            <person name="Lindquist E.A."/>
            <person name="Lipzen A."/>
            <person name="Lundell T."/>
            <person name="Morin E."/>
            <person name="Murat C."/>
            <person name="Riley R."/>
            <person name="Ohm R."/>
            <person name="Sun H."/>
            <person name="Tunlid A."/>
            <person name="Henrissat B."/>
            <person name="Grigoriev I.V."/>
            <person name="Hibbett D.S."/>
            <person name="Martin F."/>
        </authorList>
    </citation>
    <scope>NUCLEOTIDE SEQUENCE [LARGE SCALE GENOMIC DNA]</scope>
    <source>
        <strain evidence="2">LaAM-08-1</strain>
    </source>
</reference>
<gene>
    <name evidence="1" type="ORF">K443DRAFT_89971</name>
</gene>
<dbReference type="EMBL" id="KN838554">
    <property type="protein sequence ID" value="KIK06276.1"/>
    <property type="molecule type" value="Genomic_DNA"/>
</dbReference>
<dbReference type="AlphaFoldDB" id="A0A0C9XME7"/>
<proteinExistence type="predicted"/>
<dbReference type="Proteomes" id="UP000054477">
    <property type="component" value="Unassembled WGS sequence"/>
</dbReference>
<feature type="non-terminal residue" evidence="1">
    <location>
        <position position="1"/>
    </location>
</feature>